<evidence type="ECO:0000256" key="1">
    <source>
        <dbReference type="ARBA" id="ARBA00022676"/>
    </source>
</evidence>
<dbReference type="OrthoDB" id="9771846at2"/>
<dbReference type="PANTHER" id="PTHR34136:SF1">
    <property type="entry name" value="UDP-N-ACETYL-D-MANNOSAMINURONIC ACID TRANSFERASE"/>
    <property type="match status" value="1"/>
</dbReference>
<keyword evidence="2 5" id="KW-0808">Transferase</keyword>
<dbReference type="Proteomes" id="UP000184529">
    <property type="component" value="Unassembled WGS sequence"/>
</dbReference>
<evidence type="ECO:0000256" key="6">
    <source>
        <dbReference type="SAM" id="MobiDB-lite"/>
    </source>
</evidence>
<evidence type="ECO:0000256" key="2">
    <source>
        <dbReference type="ARBA" id="ARBA00022679"/>
    </source>
</evidence>
<keyword evidence="1 5" id="KW-0328">Glycosyltransferase</keyword>
<reference evidence="8" key="1">
    <citation type="submission" date="2016-11" db="EMBL/GenBank/DDBJ databases">
        <authorList>
            <person name="Varghese N."/>
            <person name="Submissions S."/>
        </authorList>
    </citation>
    <scope>NUCLEOTIDE SEQUENCE [LARGE SCALE GENOMIC DNA]</scope>
    <source>
        <strain evidence="8">DSM 16057</strain>
    </source>
</reference>
<dbReference type="GO" id="GO:0019350">
    <property type="term" value="P:teichoic acid biosynthetic process"/>
    <property type="evidence" value="ECO:0007669"/>
    <property type="project" value="UniProtKB-UniRule"/>
</dbReference>
<feature type="region of interest" description="Disordered" evidence="6">
    <location>
        <begin position="139"/>
        <end position="176"/>
    </location>
</feature>
<comment type="similarity">
    <text evidence="5">Belongs to the glycosyltransferase 26 family. TagA/TarA subfamily.</text>
</comment>
<protein>
    <recommendedName>
        <fullName evidence="5">N-acetylglucosaminyldiphosphoundecaprenol N-acetyl-beta-D-mannosaminyltransferase</fullName>
        <ecNumber evidence="5">2.4.1.187</ecNumber>
    </recommendedName>
    <alternativeName>
        <fullName evidence="5">N-acetylmannosaminyltransferase</fullName>
    </alternativeName>
    <alternativeName>
        <fullName evidence="5">UDP-N-acetylmannosamine transferase</fullName>
    </alternativeName>
    <alternativeName>
        <fullName evidence="5">UDP-N-acetylmannosamine:N-acetylglucosaminyl pyrophosphorylundecaprenol N-acetylmannosaminyltransferase</fullName>
    </alternativeName>
</protein>
<dbReference type="GO" id="GO:0047244">
    <property type="term" value="F:N-acetylglucosaminyldiphosphoundecaprenol N-acetyl-beta-D-mannosaminyltransferase activity"/>
    <property type="evidence" value="ECO:0007669"/>
    <property type="project" value="UniProtKB-UniRule"/>
</dbReference>
<comment type="pathway">
    <text evidence="5">Cell wall biogenesis; teichoic acid biosynthesis.</text>
</comment>
<evidence type="ECO:0000256" key="5">
    <source>
        <dbReference type="HAMAP-Rule" id="MF_02070"/>
    </source>
</evidence>
<accession>A0A1M6I0M4</accession>
<dbReference type="NCBIfam" id="TIGR00696">
    <property type="entry name" value="wecG_tagA_cpsF"/>
    <property type="match status" value="1"/>
</dbReference>
<proteinExistence type="inferred from homology"/>
<keyword evidence="4 5" id="KW-0961">Cell wall biogenesis/degradation</keyword>
<dbReference type="EC" id="2.4.1.187" evidence="5"/>
<evidence type="ECO:0000256" key="4">
    <source>
        <dbReference type="ARBA" id="ARBA00023316"/>
    </source>
</evidence>
<dbReference type="UniPathway" id="UPA00632"/>
<name>A0A1M6I0M4_9FIRM</name>
<organism evidence="7 8">
    <name type="scientific">Desulfofundulus thermosubterraneus DSM 16057</name>
    <dbReference type="NCBI Taxonomy" id="1121432"/>
    <lineage>
        <taxon>Bacteria</taxon>
        <taxon>Bacillati</taxon>
        <taxon>Bacillota</taxon>
        <taxon>Clostridia</taxon>
        <taxon>Eubacteriales</taxon>
        <taxon>Peptococcaceae</taxon>
        <taxon>Desulfofundulus</taxon>
    </lineage>
</organism>
<dbReference type="STRING" id="1121432.SAMN02745219_02171"/>
<evidence type="ECO:0000313" key="7">
    <source>
        <dbReference type="EMBL" id="SHJ28052.1"/>
    </source>
</evidence>
<evidence type="ECO:0000256" key="3">
    <source>
        <dbReference type="ARBA" id="ARBA00022944"/>
    </source>
</evidence>
<comment type="function">
    <text evidence="5">Catalyzes the conversion of GlcNAc-PP-undecaprenol into ManNAc-GlcNAc-PP-undecaprenol, the first committed lipid intermediate in the de novo synthesis of teichoic acid.</text>
</comment>
<dbReference type="RefSeq" id="WP_072869584.1">
    <property type="nucleotide sequence ID" value="NZ_FQZM01000026.1"/>
</dbReference>
<dbReference type="AlphaFoldDB" id="A0A1M6I0M4"/>
<dbReference type="PANTHER" id="PTHR34136">
    <property type="match status" value="1"/>
</dbReference>
<dbReference type="EMBL" id="FQZM01000026">
    <property type="protein sequence ID" value="SHJ28052.1"/>
    <property type="molecule type" value="Genomic_DNA"/>
</dbReference>
<gene>
    <name evidence="7" type="ORF">SAMN02745219_02171</name>
</gene>
<dbReference type="InterPro" id="IPR034714">
    <property type="entry name" value="TagA_TarA"/>
</dbReference>
<sequence>MHINLLGARVDVVDLSGAVEKVAAFVATGRPHQVITLNPEILYRAQQEPELLALINRADLVTADGIGIVWAAKVAGTPVPGRVTGIDLMLALVARAAREGWRVFLLGAAPGVAEEAARRLQEKHPGLVVAGTQHGYFRPAEEGPSGEAVGTSPAHMPGKSPNESAGGPPENPKDPTEWDVVQQIRGAKPDLLFVALGAPRQEKFIARYKQALGVPVAMGVGGSFDVIAGRVARAPVWMQRLHLEWLGRLLREPRRWRRMLVLPRFAWLAWRKARLGK</sequence>
<keyword evidence="8" id="KW-1185">Reference proteome</keyword>
<dbReference type="GO" id="GO:0071555">
    <property type="term" value="P:cell wall organization"/>
    <property type="evidence" value="ECO:0007669"/>
    <property type="project" value="UniProtKB-KW"/>
</dbReference>
<evidence type="ECO:0000313" key="8">
    <source>
        <dbReference type="Proteomes" id="UP000184529"/>
    </source>
</evidence>
<dbReference type="InterPro" id="IPR004629">
    <property type="entry name" value="WecG_TagA_CpsF"/>
</dbReference>
<dbReference type="HAMAP" id="MF_02070">
    <property type="entry name" value="TagA_TarA"/>
    <property type="match status" value="1"/>
</dbReference>
<dbReference type="Pfam" id="PF03808">
    <property type="entry name" value="Glyco_tran_WecG"/>
    <property type="match status" value="2"/>
</dbReference>
<keyword evidence="3 5" id="KW-0777">Teichoic acid biosynthesis</keyword>
<dbReference type="CDD" id="cd06533">
    <property type="entry name" value="Glyco_transf_WecG_TagA"/>
    <property type="match status" value="1"/>
</dbReference>
<comment type="catalytic activity">
    <reaction evidence="5">
        <text>UDP-N-acetyl-alpha-D-mannosamine + N-acetyl-alpha-D-glucosaminyl-di-trans,octa-cis-undecaprenyl diphosphate = N-acetyl-beta-D-mannosaminyl-(1-&gt;4)-N-acetyl-alpha-D-glucosaminyl di-trans,octa-cis-undecaprenyl diphosphate + UDP + H(+)</text>
        <dbReference type="Rhea" id="RHEA:16053"/>
        <dbReference type="ChEBI" id="CHEBI:15378"/>
        <dbReference type="ChEBI" id="CHEBI:58223"/>
        <dbReference type="ChEBI" id="CHEBI:62959"/>
        <dbReference type="ChEBI" id="CHEBI:68623"/>
        <dbReference type="ChEBI" id="CHEBI:132210"/>
        <dbReference type="EC" id="2.4.1.187"/>
    </reaction>
</comment>